<evidence type="ECO:0000259" key="2">
    <source>
        <dbReference type="Pfam" id="PF13581"/>
    </source>
</evidence>
<dbReference type="Pfam" id="PF13581">
    <property type="entry name" value="HATPase_c_2"/>
    <property type="match status" value="1"/>
</dbReference>
<proteinExistence type="predicted"/>
<dbReference type="GO" id="GO:0005524">
    <property type="term" value="F:ATP binding"/>
    <property type="evidence" value="ECO:0007669"/>
    <property type="project" value="UniProtKB-KW"/>
</dbReference>
<dbReference type="InterPro" id="IPR050267">
    <property type="entry name" value="Anti-sigma-factor_SerPK"/>
</dbReference>
<sequence>MREVRTYEGSVASDMEALRGFIAETMEAIAAYIPNRDLQYNIRLIIDELMVNGADHGNAWNRDKQVFLRIDMEPDRMRIAVRDEGEGFYYSAEDFECTTDSCCGRGLFIVESICRSVEYKGNSIHCLMDLV</sequence>
<comment type="caution">
    <text evidence="3">The sequence shown here is derived from an EMBL/GenBank/DDBJ whole genome shotgun (WGS) entry which is preliminary data.</text>
</comment>
<organism evidence="3 4">
    <name type="scientific">Aedoeadaptatus acetigenes</name>
    <dbReference type="NCBI Taxonomy" id="2981723"/>
    <lineage>
        <taxon>Bacteria</taxon>
        <taxon>Bacillati</taxon>
        <taxon>Bacillota</taxon>
        <taxon>Tissierellia</taxon>
        <taxon>Tissierellales</taxon>
        <taxon>Peptoniphilaceae</taxon>
        <taxon>Aedoeadaptatus</taxon>
    </lineage>
</organism>
<dbReference type="EMBL" id="JBBNPS010000020">
    <property type="protein sequence ID" value="MEQ3354023.1"/>
    <property type="molecule type" value="Genomic_DNA"/>
</dbReference>
<gene>
    <name evidence="3" type="ORF">AAA081_06930</name>
</gene>
<dbReference type="SUPFAM" id="SSF55874">
    <property type="entry name" value="ATPase domain of HSP90 chaperone/DNA topoisomerase II/histidine kinase"/>
    <property type="match status" value="1"/>
</dbReference>
<evidence type="ECO:0000313" key="3">
    <source>
        <dbReference type="EMBL" id="MEQ3354023.1"/>
    </source>
</evidence>
<feature type="domain" description="Histidine kinase/HSP90-like ATPase" evidence="2">
    <location>
        <begin position="12"/>
        <end position="121"/>
    </location>
</feature>
<protein>
    <submittedName>
        <fullName evidence="3">ATP-binding protein</fullName>
    </submittedName>
</protein>
<keyword evidence="1" id="KW-0723">Serine/threonine-protein kinase</keyword>
<keyword evidence="1" id="KW-0418">Kinase</keyword>
<dbReference type="PANTHER" id="PTHR35526:SF3">
    <property type="entry name" value="ANTI-SIGMA-F FACTOR RSBW"/>
    <property type="match status" value="1"/>
</dbReference>
<accession>A0ABV1J7Z3</accession>
<dbReference type="RefSeq" id="WP_349054329.1">
    <property type="nucleotide sequence ID" value="NZ_JBBNPS010000020.1"/>
</dbReference>
<evidence type="ECO:0000313" key="4">
    <source>
        <dbReference type="Proteomes" id="UP001481872"/>
    </source>
</evidence>
<keyword evidence="3" id="KW-0067">ATP-binding</keyword>
<dbReference type="InterPro" id="IPR036890">
    <property type="entry name" value="HATPase_C_sf"/>
</dbReference>
<evidence type="ECO:0000256" key="1">
    <source>
        <dbReference type="ARBA" id="ARBA00022527"/>
    </source>
</evidence>
<dbReference type="CDD" id="cd16936">
    <property type="entry name" value="HATPase_RsbW-like"/>
    <property type="match status" value="1"/>
</dbReference>
<name>A0ABV1J7Z3_9FIRM</name>
<dbReference type="PANTHER" id="PTHR35526">
    <property type="entry name" value="ANTI-SIGMA-F FACTOR RSBW-RELATED"/>
    <property type="match status" value="1"/>
</dbReference>
<dbReference type="Proteomes" id="UP001481872">
    <property type="component" value="Unassembled WGS sequence"/>
</dbReference>
<dbReference type="Gene3D" id="3.30.565.10">
    <property type="entry name" value="Histidine kinase-like ATPase, C-terminal domain"/>
    <property type="match status" value="1"/>
</dbReference>
<reference evidence="3 4" key="1">
    <citation type="submission" date="2024-04" db="EMBL/GenBank/DDBJ databases">
        <title>Human intestinal bacterial collection.</title>
        <authorList>
            <person name="Pauvert C."/>
            <person name="Hitch T.C.A."/>
            <person name="Clavel T."/>
        </authorList>
    </citation>
    <scope>NUCLEOTIDE SEQUENCE [LARGE SCALE GENOMIC DNA]</scope>
    <source>
        <strain evidence="3 4">CLA-SR-H026</strain>
    </source>
</reference>
<keyword evidence="4" id="KW-1185">Reference proteome</keyword>
<dbReference type="InterPro" id="IPR003594">
    <property type="entry name" value="HATPase_dom"/>
</dbReference>
<keyword evidence="1" id="KW-0808">Transferase</keyword>
<keyword evidence="3" id="KW-0547">Nucleotide-binding</keyword>